<gene>
    <name evidence="10" type="primary">Zscan2_1</name>
    <name evidence="10" type="ORF">GTO93_0014500</name>
</gene>
<evidence type="ECO:0000256" key="6">
    <source>
        <dbReference type="ARBA" id="ARBA00023242"/>
    </source>
</evidence>
<dbReference type="Proteomes" id="UP001166093">
    <property type="component" value="Unassembled WGS sequence"/>
</dbReference>
<feature type="domain" description="C2H2-type" evidence="9">
    <location>
        <begin position="703"/>
        <end position="730"/>
    </location>
</feature>
<dbReference type="PROSITE" id="PS50157">
    <property type="entry name" value="ZINC_FINGER_C2H2_2"/>
    <property type="match status" value="9"/>
</dbReference>
<name>A0ABS2XHU3_POLSP</name>
<feature type="compositionally biased region" description="Basic and acidic residues" evidence="8">
    <location>
        <begin position="151"/>
        <end position="174"/>
    </location>
</feature>
<organism evidence="10 11">
    <name type="scientific">Polyodon spathula</name>
    <name type="common">North American paddlefish</name>
    <name type="synonym">Squalus spathula</name>
    <dbReference type="NCBI Taxonomy" id="7913"/>
    <lineage>
        <taxon>Eukaryota</taxon>
        <taxon>Metazoa</taxon>
        <taxon>Chordata</taxon>
        <taxon>Craniata</taxon>
        <taxon>Vertebrata</taxon>
        <taxon>Euteleostomi</taxon>
        <taxon>Actinopterygii</taxon>
        <taxon>Chondrostei</taxon>
        <taxon>Acipenseriformes</taxon>
        <taxon>Polyodontidae</taxon>
        <taxon>Polyodon</taxon>
    </lineage>
</organism>
<feature type="domain" description="C2H2-type" evidence="9">
    <location>
        <begin position="473"/>
        <end position="501"/>
    </location>
</feature>
<keyword evidence="11" id="KW-1185">Reference proteome</keyword>
<feature type="compositionally biased region" description="Acidic residues" evidence="8">
    <location>
        <begin position="92"/>
        <end position="107"/>
    </location>
</feature>
<feature type="region of interest" description="Disordered" evidence="8">
    <location>
        <begin position="361"/>
        <end position="390"/>
    </location>
</feature>
<keyword evidence="6" id="KW-0539">Nucleus</keyword>
<dbReference type="SUPFAM" id="SSF57667">
    <property type="entry name" value="beta-beta-alpha zinc fingers"/>
    <property type="match status" value="5"/>
</dbReference>
<reference evidence="10" key="1">
    <citation type="journal article" date="2021" name="Cell">
        <title>Tracing the genetic footprints of vertebrate landing in non-teleost ray-finned fishes.</title>
        <authorList>
            <person name="Bi X."/>
            <person name="Wang K."/>
            <person name="Yang L."/>
            <person name="Pan H."/>
            <person name="Jiang H."/>
            <person name="Wei Q."/>
            <person name="Fang M."/>
            <person name="Yu H."/>
            <person name="Zhu C."/>
            <person name="Cai Y."/>
            <person name="He Y."/>
            <person name="Gan X."/>
            <person name="Zeng H."/>
            <person name="Yu D."/>
            <person name="Zhu Y."/>
            <person name="Jiang H."/>
            <person name="Qiu Q."/>
            <person name="Yang H."/>
            <person name="Zhang Y.E."/>
            <person name="Wang W."/>
            <person name="Zhu M."/>
            <person name="He S."/>
            <person name="Zhang G."/>
        </authorList>
    </citation>
    <scope>NUCLEOTIDE SEQUENCE</scope>
    <source>
        <strain evidence="10">Pddl_001</strain>
    </source>
</reference>
<evidence type="ECO:0000256" key="3">
    <source>
        <dbReference type="ARBA" id="ARBA00022737"/>
    </source>
</evidence>
<feature type="domain" description="C2H2-type" evidence="9">
    <location>
        <begin position="619"/>
        <end position="646"/>
    </location>
</feature>
<feature type="domain" description="C2H2-type" evidence="9">
    <location>
        <begin position="560"/>
        <end position="588"/>
    </location>
</feature>
<feature type="domain" description="C2H2-type" evidence="9">
    <location>
        <begin position="675"/>
        <end position="702"/>
    </location>
</feature>
<dbReference type="Pfam" id="PF13912">
    <property type="entry name" value="zf-C2H2_6"/>
    <property type="match status" value="1"/>
</dbReference>
<evidence type="ECO:0000256" key="7">
    <source>
        <dbReference type="PROSITE-ProRule" id="PRU00042"/>
    </source>
</evidence>
<feature type="region of interest" description="Disordered" evidence="8">
    <location>
        <begin position="90"/>
        <end position="125"/>
    </location>
</feature>
<keyword evidence="3" id="KW-0677">Repeat</keyword>
<dbReference type="PANTHER" id="PTHR24394">
    <property type="entry name" value="ZINC FINGER PROTEIN"/>
    <property type="match status" value="1"/>
</dbReference>
<dbReference type="InterPro" id="IPR036236">
    <property type="entry name" value="Znf_C2H2_sf"/>
</dbReference>
<keyword evidence="5" id="KW-0862">Zinc</keyword>
<dbReference type="EMBL" id="JAAWVQ010034273">
    <property type="protein sequence ID" value="MBN3273788.1"/>
    <property type="molecule type" value="Genomic_DNA"/>
</dbReference>
<feature type="domain" description="C2H2-type" evidence="9">
    <location>
        <begin position="504"/>
        <end position="531"/>
    </location>
</feature>
<dbReference type="PANTHER" id="PTHR24394:SF29">
    <property type="entry name" value="MYONEURIN"/>
    <property type="match status" value="1"/>
</dbReference>
<evidence type="ECO:0000259" key="9">
    <source>
        <dbReference type="PROSITE" id="PS50157"/>
    </source>
</evidence>
<evidence type="ECO:0000256" key="1">
    <source>
        <dbReference type="ARBA" id="ARBA00004123"/>
    </source>
</evidence>
<protein>
    <submittedName>
        <fullName evidence="10">ZSCA2 protein</fullName>
    </submittedName>
</protein>
<feature type="domain" description="C2H2-type" evidence="9">
    <location>
        <begin position="532"/>
        <end position="559"/>
    </location>
</feature>
<keyword evidence="4 7" id="KW-0863">Zinc-finger</keyword>
<feature type="domain" description="C2H2-type" evidence="9">
    <location>
        <begin position="591"/>
        <end position="618"/>
    </location>
</feature>
<dbReference type="Pfam" id="PF00096">
    <property type="entry name" value="zf-C2H2"/>
    <property type="match status" value="7"/>
</dbReference>
<feature type="domain" description="C2H2-type" evidence="9">
    <location>
        <begin position="647"/>
        <end position="674"/>
    </location>
</feature>
<evidence type="ECO:0000256" key="2">
    <source>
        <dbReference type="ARBA" id="ARBA00022723"/>
    </source>
</evidence>
<dbReference type="PROSITE" id="PS00028">
    <property type="entry name" value="ZINC_FINGER_C2H2_1"/>
    <property type="match status" value="8"/>
</dbReference>
<evidence type="ECO:0000313" key="11">
    <source>
        <dbReference type="Proteomes" id="UP001166093"/>
    </source>
</evidence>
<dbReference type="SMART" id="SM00355">
    <property type="entry name" value="ZnF_C2H2"/>
    <property type="match status" value="9"/>
</dbReference>
<evidence type="ECO:0000256" key="5">
    <source>
        <dbReference type="ARBA" id="ARBA00022833"/>
    </source>
</evidence>
<feature type="compositionally biased region" description="Low complexity" evidence="8">
    <location>
        <begin position="434"/>
        <end position="443"/>
    </location>
</feature>
<sequence>MADGFCRLCHGSLRQPGCGRLLSRVHLFRACERGEAKGLQLSRELSRVGVELGGGGLSSFACLDCFRQFLDVFSRIEAWREKARRLPAEVNVADDDNNNDNDNDEEGTGVQGDMELEDNKQDIPRLDPDQIAEGLFDVDVVQVKEEEIEVSIDHVTQEEAGGCKRHSEDLRADEGPSPDPVPNPLSNTERDPLRSGTAGEEPTRGQLNPQLPLLQQIAQKIYLAAENPPVSDSLQPPQNSGLRLVGVPLAPSSLPGPIRLVQIQNREVRLAGRQNPAVQTKHLPIRLVQMQNKEVRLVAPGPLTAKGGVVSFQTRPAPQNQNCTRAVDPRSPTGQRTGIRLVPVLALPNEEPGGLVRVNISSEQNPGGRVVTQQGGATQAGSRDSSRGEAAAVGLPNAALHLEEDPSTASVQQANRPRIGGLDLVMAYRNQLPKSATPSTLTPAPAPAPGVLPSSSVEGSDADEEGRRSKSSYICTHCGNSFSRMSSLHRHQDTLHPRIRAPSYPCPDCGKNFTDSGNLRQHRRIHTGEKPYSCGGCGLRFRFKGNLNSHQCVDEDETPFSCQICGKNFRRPDGLERHVAGAHREPGAGGYECVVCGKRFWNRELLKSHGRVHTVQKPYWCQECGKRFRHLSTFNYHKRTHLREAPHRCDKCGRAFADQEALEGHRKVHRSEAPFRCEVCGNGFRLLSHFRSHQRIHSGETPYDCAECGRSFSHLGALRFHVQNHERGKKEGESENGGAE</sequence>
<dbReference type="Gene3D" id="3.30.160.60">
    <property type="entry name" value="Classic Zinc Finger"/>
    <property type="match status" value="8"/>
</dbReference>
<dbReference type="InterPro" id="IPR013087">
    <property type="entry name" value="Znf_C2H2_type"/>
</dbReference>
<feature type="compositionally biased region" description="Polar residues" evidence="8">
    <location>
        <begin position="313"/>
        <end position="324"/>
    </location>
</feature>
<proteinExistence type="predicted"/>
<feature type="region of interest" description="Disordered" evidence="8">
    <location>
        <begin position="151"/>
        <end position="208"/>
    </location>
</feature>
<evidence type="ECO:0000313" key="10">
    <source>
        <dbReference type="EMBL" id="MBN3273788.1"/>
    </source>
</evidence>
<keyword evidence="2" id="KW-0479">Metal-binding</keyword>
<accession>A0ABS2XHU3</accession>
<comment type="caution">
    <text evidence="10">The sequence shown here is derived from an EMBL/GenBank/DDBJ whole genome shotgun (WGS) entry which is preliminary data.</text>
</comment>
<feature type="region of interest" description="Disordered" evidence="8">
    <location>
        <begin position="313"/>
        <end position="336"/>
    </location>
</feature>
<feature type="non-terminal residue" evidence="10">
    <location>
        <position position="1"/>
    </location>
</feature>
<feature type="compositionally biased region" description="Polar residues" evidence="8">
    <location>
        <begin position="361"/>
        <end position="383"/>
    </location>
</feature>
<feature type="non-terminal residue" evidence="10">
    <location>
        <position position="740"/>
    </location>
</feature>
<evidence type="ECO:0000256" key="8">
    <source>
        <dbReference type="SAM" id="MobiDB-lite"/>
    </source>
</evidence>
<feature type="region of interest" description="Disordered" evidence="8">
    <location>
        <begin position="434"/>
        <end position="468"/>
    </location>
</feature>
<comment type="subcellular location">
    <subcellularLocation>
        <location evidence="1">Nucleus</location>
    </subcellularLocation>
</comment>
<evidence type="ECO:0000256" key="4">
    <source>
        <dbReference type="ARBA" id="ARBA00022771"/>
    </source>
</evidence>